<sequence>MRTEDSMIFTFHDPHASEVTLSGGKGANLARLTAGGLPVPPGLIVSASAYQLFLAPLREQIQTLLQQYDDFGICSREIQVLIRRQALPEALRAAVTQRLDALGAKDWNVAVRSSATFEDLPGAAFAGQHDTLLNMRGADAILNAVRECYVSLWHEHAMRYRAHLQLVHLDAAMAVVIQQMVEMTESDAAGVAFSIDPVRGELEQVLINACFGLGESVVGGEREVDEYRVAMPQGEVTERSIGQKTTILLKDSQGVHDVVLPASRQSQSSLSDEQCLTVASVARQAQAFFGFPQDIEWAFSGASFYLLQSRPVTFVPERWTRDESAERFPNAVTPLTWDLVEEGFHESLNFSFSLMGLPSFGGKWFAVKECYVYGNQNAVELYAGRMPGGISSLEQLRAALPTLAKRYAWVQELPIRWMRDLDTYLLEIGALMREPLASYTLAQCWDYLLRVRDAGKRYFLPNIAISLTQRTLYAVLYQILQMSMPAAEAKSMFDLLLSVAETKTGQVNAELWALSRQVRNEPELLREFADIPSLELVSRLSAYPAFDTEFNQFLQRHGHRELDFDAYYPTWLEAPHIVLDQLKMLVELPDDDLAAQALNGKLAASAAQHAWLAQVPEDLRYFVEEVTRLARVYTWLDDLEHYQTTRLTLPFRSGVREMGERLTAAGILQEADDLYFASFADLDAAVAQNAFEDLAAQVYANKSAWQAAKQRSPSWNLGEDDAIPELPQGEGLQGMAGSPGEVEGEVFLVHGPEEFAAFPKGAILVARTTNPAWTSLFYRASGVITESGGPLSHGAVTARELQLPAVMSVRGVMTLLENGMRVRVNGRTGVVDILR</sequence>
<proteinExistence type="predicted"/>
<dbReference type="Pfam" id="PF01326">
    <property type="entry name" value="PPDK_N"/>
    <property type="match status" value="1"/>
</dbReference>
<dbReference type="InterPro" id="IPR051549">
    <property type="entry name" value="PEP_Utilizing_Enz"/>
</dbReference>
<dbReference type="Gene3D" id="3.50.30.10">
    <property type="entry name" value="Phosphohistidine domain"/>
    <property type="match status" value="1"/>
</dbReference>
<dbReference type="SUPFAM" id="SSF52009">
    <property type="entry name" value="Phosphohistidine domain"/>
    <property type="match status" value="1"/>
</dbReference>
<dbReference type="EMBL" id="QJJG01000005">
    <property type="protein sequence ID" value="PXW46418.1"/>
    <property type="molecule type" value="Genomic_DNA"/>
</dbReference>
<dbReference type="GO" id="GO:0016301">
    <property type="term" value="F:kinase activity"/>
    <property type="evidence" value="ECO:0007669"/>
    <property type="project" value="UniProtKB-KW"/>
</dbReference>
<dbReference type="InterPro" id="IPR036637">
    <property type="entry name" value="Phosphohistidine_dom_sf"/>
</dbReference>
<dbReference type="RefSeq" id="WP_258365005.1">
    <property type="nucleotide sequence ID" value="NZ_QJJG01000005.1"/>
</dbReference>
<dbReference type="Gene3D" id="3.30.1490.20">
    <property type="entry name" value="ATP-grasp fold, A domain"/>
    <property type="match status" value="1"/>
</dbReference>
<evidence type="ECO:0000313" key="4">
    <source>
        <dbReference type="Proteomes" id="UP000247485"/>
    </source>
</evidence>
<comment type="caution">
    <text evidence="3">The sequence shown here is derived from an EMBL/GenBank/DDBJ whole genome shotgun (WGS) entry which is preliminary data.</text>
</comment>
<evidence type="ECO:0000313" key="3">
    <source>
        <dbReference type="EMBL" id="PXW46418.1"/>
    </source>
</evidence>
<gene>
    <name evidence="3" type="ORF">DET57_10592</name>
</gene>
<feature type="domain" description="PEP-utilising enzyme mobile" evidence="1">
    <location>
        <begin position="758"/>
        <end position="829"/>
    </location>
</feature>
<dbReference type="GO" id="GO:0005524">
    <property type="term" value="F:ATP binding"/>
    <property type="evidence" value="ECO:0007669"/>
    <property type="project" value="InterPro"/>
</dbReference>
<protein>
    <submittedName>
        <fullName evidence="3">Pyruvate,water dikinase</fullName>
    </submittedName>
</protein>
<dbReference type="InterPro" id="IPR013815">
    <property type="entry name" value="ATP_grasp_subdomain_1"/>
</dbReference>
<name>A0A318FVI3_KLEOX</name>
<dbReference type="InterPro" id="IPR008279">
    <property type="entry name" value="PEP-util_enz_mobile_dom"/>
</dbReference>
<dbReference type="SUPFAM" id="SSF56059">
    <property type="entry name" value="Glutathione synthetase ATP-binding domain-like"/>
    <property type="match status" value="1"/>
</dbReference>
<dbReference type="Proteomes" id="UP000247485">
    <property type="component" value="Unassembled WGS sequence"/>
</dbReference>
<keyword evidence="3" id="KW-0418">Kinase</keyword>
<organism evidence="3 4">
    <name type="scientific">Klebsiella oxytoca</name>
    <dbReference type="NCBI Taxonomy" id="571"/>
    <lineage>
        <taxon>Bacteria</taxon>
        <taxon>Pseudomonadati</taxon>
        <taxon>Pseudomonadota</taxon>
        <taxon>Gammaproteobacteria</taxon>
        <taxon>Enterobacterales</taxon>
        <taxon>Enterobacteriaceae</taxon>
        <taxon>Klebsiella/Raoultella group</taxon>
        <taxon>Klebsiella</taxon>
    </lineage>
</organism>
<keyword evidence="3" id="KW-0670">Pyruvate</keyword>
<feature type="domain" description="Pyruvate phosphate dikinase AMP/ATP-binding" evidence="2">
    <location>
        <begin position="21"/>
        <end position="319"/>
    </location>
</feature>
<dbReference type="PANTHER" id="PTHR43615">
    <property type="entry name" value="PHOSPHOENOLPYRUVATE SYNTHASE-RELATED"/>
    <property type="match status" value="1"/>
</dbReference>
<evidence type="ECO:0000259" key="1">
    <source>
        <dbReference type="Pfam" id="PF00391"/>
    </source>
</evidence>
<evidence type="ECO:0000259" key="2">
    <source>
        <dbReference type="Pfam" id="PF01326"/>
    </source>
</evidence>
<dbReference type="Pfam" id="PF00391">
    <property type="entry name" value="PEP-utilizers"/>
    <property type="match status" value="1"/>
</dbReference>
<dbReference type="Gene3D" id="3.30.470.20">
    <property type="entry name" value="ATP-grasp fold, B domain"/>
    <property type="match status" value="1"/>
</dbReference>
<dbReference type="InterPro" id="IPR002192">
    <property type="entry name" value="PPDK_AMP/ATP-bd"/>
</dbReference>
<dbReference type="PANTHER" id="PTHR43615:SF1">
    <property type="entry name" value="PPDK_N DOMAIN-CONTAINING PROTEIN"/>
    <property type="match status" value="1"/>
</dbReference>
<keyword evidence="3" id="KW-0808">Transferase</keyword>
<accession>A0A318FVI3</accession>
<dbReference type="AlphaFoldDB" id="A0A318FVI3"/>
<reference evidence="3 4" key="1">
    <citation type="submission" date="2018-05" db="EMBL/GenBank/DDBJ databases">
        <title>Freshwater and sediment microbial communities from various areas in North America, analyzing microbe dynamics in response to fracking.</title>
        <authorList>
            <person name="Lamendella R."/>
        </authorList>
    </citation>
    <scope>NUCLEOTIDE SEQUENCE [LARGE SCALE GENOMIC DNA]</scope>
    <source>
        <strain evidence="3 4">67</strain>
    </source>
</reference>